<accession>A0ABU8SHZ6</accession>
<dbReference type="Proteomes" id="UP001377804">
    <property type="component" value="Unassembled WGS sequence"/>
</dbReference>
<proteinExistence type="predicted"/>
<comment type="caution">
    <text evidence="1">The sequence shown here is derived from an EMBL/GenBank/DDBJ whole genome shotgun (WGS) entry which is preliminary data.</text>
</comment>
<dbReference type="EMBL" id="JAWMWG010000005">
    <property type="protein sequence ID" value="MEJ6348954.1"/>
    <property type="molecule type" value="Genomic_DNA"/>
</dbReference>
<keyword evidence="2" id="KW-1185">Reference proteome</keyword>
<protein>
    <submittedName>
        <fullName evidence="1">Uncharacterized protein</fullName>
    </submittedName>
</protein>
<sequence length="105" mass="12492">MNKKFYFKSYKTKVTINGEAITISRKGFFNLVLLRLRTQVLNLDNIEQLEFQEATRLKRGYLKISINKKKARNCKIIFNIFENQLASEMKDYIELFTKKSVEEDT</sequence>
<evidence type="ECO:0000313" key="1">
    <source>
        <dbReference type="EMBL" id="MEJ6348954.1"/>
    </source>
</evidence>
<name>A0ABU8SHZ6_9LACO</name>
<organism evidence="1 2">
    <name type="scientific">Holzapfeliella saturejae</name>
    <dbReference type="NCBI Taxonomy" id="3082953"/>
    <lineage>
        <taxon>Bacteria</taxon>
        <taxon>Bacillati</taxon>
        <taxon>Bacillota</taxon>
        <taxon>Bacilli</taxon>
        <taxon>Lactobacillales</taxon>
        <taxon>Lactobacillaceae</taxon>
        <taxon>Holzapfeliella</taxon>
    </lineage>
</organism>
<reference evidence="1 2" key="1">
    <citation type="submission" date="2023-10" db="EMBL/GenBank/DDBJ databases">
        <title>Holzapfeliella saturejae sp. nov. isolated from Satureja montana flowers.</title>
        <authorList>
            <person name="Alcantara C."/>
            <person name="Zuniga M."/>
            <person name="Landete J.M."/>
            <person name="Monedero V."/>
        </authorList>
    </citation>
    <scope>NUCLEOTIDE SEQUENCE [LARGE SCALE GENOMIC DNA]</scope>
    <source>
        <strain evidence="1 2">He02</strain>
    </source>
</reference>
<dbReference type="RefSeq" id="WP_339970458.1">
    <property type="nucleotide sequence ID" value="NZ_JAWMWG010000005.1"/>
</dbReference>
<evidence type="ECO:0000313" key="2">
    <source>
        <dbReference type="Proteomes" id="UP001377804"/>
    </source>
</evidence>
<gene>
    <name evidence="1" type="ORF">R4Y45_06945</name>
</gene>